<dbReference type="EMBL" id="BMPP01000006">
    <property type="protein sequence ID" value="GGK24379.1"/>
    <property type="molecule type" value="Genomic_DNA"/>
</dbReference>
<evidence type="ECO:0000313" key="1">
    <source>
        <dbReference type="EMBL" id="GGK24379.1"/>
    </source>
</evidence>
<evidence type="ECO:0000313" key="2">
    <source>
        <dbReference type="Proteomes" id="UP000647587"/>
    </source>
</evidence>
<dbReference type="RefSeq" id="WP_189006867.1">
    <property type="nucleotide sequence ID" value="NZ_BMPP01000006.1"/>
</dbReference>
<reference evidence="2" key="1">
    <citation type="journal article" date="2019" name="Int. J. Syst. Evol. Microbiol.">
        <title>The Global Catalogue of Microorganisms (GCM) 10K type strain sequencing project: providing services to taxonomists for standard genome sequencing and annotation.</title>
        <authorList>
            <consortium name="The Broad Institute Genomics Platform"/>
            <consortium name="The Broad Institute Genome Sequencing Center for Infectious Disease"/>
            <person name="Wu L."/>
            <person name="Ma J."/>
        </authorList>
    </citation>
    <scope>NUCLEOTIDE SEQUENCE [LARGE SCALE GENOMIC DNA]</scope>
    <source>
        <strain evidence="2">JCM 30331</strain>
    </source>
</reference>
<accession>A0ABQ2ESJ6</accession>
<proteinExistence type="predicted"/>
<organism evidence="1 2">
    <name type="scientific">Deinococcus malanensis</name>
    <dbReference type="NCBI Taxonomy" id="1706855"/>
    <lineage>
        <taxon>Bacteria</taxon>
        <taxon>Thermotogati</taxon>
        <taxon>Deinococcota</taxon>
        <taxon>Deinococci</taxon>
        <taxon>Deinococcales</taxon>
        <taxon>Deinococcaceae</taxon>
        <taxon>Deinococcus</taxon>
    </lineage>
</organism>
<dbReference type="Proteomes" id="UP000647587">
    <property type="component" value="Unassembled WGS sequence"/>
</dbReference>
<gene>
    <name evidence="1" type="ORF">GCM10008955_17450</name>
</gene>
<name>A0ABQ2ESJ6_9DEIO</name>
<sequence length="452" mass="49258">MDPAGQLKEVSVHVPLEARAHQQTSLDELARVTRDLRNALASVTRLKALGVEVTVTQALRGHAPPIPPLDTVGRVPVITRTAACRALMQARQASGWTAMLASATVDELARSFQQECAHLVPGSRVPLAALPDVRYPADQAEIPVGSSITFHALDVVEILGLEDALVPVHLALPVACRQAVLARLHAERADRFGWQEDLLARLPVGNPQQAASLAHLLGRYPAGALPQTTSLPPGPEVLYQGVQALVRRRGTDGQLRWWLRLAFQVAVPPAVYPLVGADLGIRHPVTYASLWGPSGLVTNDWARCWAYPGVGRREGRVRTPFDHQRSRVRWYALLRAALQPTLDAVTVGPHGLLAYEHIALERLNFHDLEGPARFGEFVEVSGVGAAMEILTQLRQPVWVDPAGTSVTCARTGERGLRRGLLFKSPYGWRIADVNAAERICRLAWASLQDQAA</sequence>
<keyword evidence="2" id="KW-1185">Reference proteome</keyword>
<comment type="caution">
    <text evidence="1">The sequence shown here is derived from an EMBL/GenBank/DDBJ whole genome shotgun (WGS) entry which is preliminary data.</text>
</comment>
<protein>
    <submittedName>
        <fullName evidence="1">Uncharacterized protein</fullName>
    </submittedName>
</protein>